<comment type="caution">
    <text evidence="1">The sequence shown here is derived from an EMBL/GenBank/DDBJ whole genome shotgun (WGS) entry which is preliminary data.</text>
</comment>
<dbReference type="OrthoDB" id="406043at2759"/>
<keyword evidence="2" id="KW-1185">Reference proteome</keyword>
<organism evidence="1 2">
    <name type="scientific">Diacronema lutheri</name>
    <name type="common">Unicellular marine alga</name>
    <name type="synonym">Monochrysis lutheri</name>
    <dbReference type="NCBI Taxonomy" id="2081491"/>
    <lineage>
        <taxon>Eukaryota</taxon>
        <taxon>Haptista</taxon>
        <taxon>Haptophyta</taxon>
        <taxon>Pavlovophyceae</taxon>
        <taxon>Pavlovales</taxon>
        <taxon>Pavlovaceae</taxon>
        <taxon>Diacronema</taxon>
    </lineage>
</organism>
<dbReference type="Proteomes" id="UP000751190">
    <property type="component" value="Unassembled WGS sequence"/>
</dbReference>
<evidence type="ECO:0000313" key="2">
    <source>
        <dbReference type="Proteomes" id="UP000751190"/>
    </source>
</evidence>
<dbReference type="InterPro" id="IPR027417">
    <property type="entry name" value="P-loop_NTPase"/>
</dbReference>
<dbReference type="AlphaFoldDB" id="A0A8J5X7U8"/>
<accession>A0A8J5X7U8</accession>
<dbReference type="Gene3D" id="3.40.50.300">
    <property type="entry name" value="P-loop containing nucleotide triphosphate hydrolases"/>
    <property type="match status" value="1"/>
</dbReference>
<evidence type="ECO:0000313" key="1">
    <source>
        <dbReference type="EMBL" id="KAG8463136.1"/>
    </source>
</evidence>
<evidence type="ECO:0008006" key="3">
    <source>
        <dbReference type="Google" id="ProtNLM"/>
    </source>
</evidence>
<dbReference type="EMBL" id="JAGTXO010000017">
    <property type="protein sequence ID" value="KAG8463136.1"/>
    <property type="molecule type" value="Genomic_DNA"/>
</dbReference>
<sequence length="299" mass="34124">MARVRNLAIAVALMPRVGLARPRFAWFHPEKTGTSFGNSLVHIANPQLPENVSIMSSCGPRGQRRPCRSKTDRFGQDRYPYERWFPGVFWEKHGYFGRHGAVDDQVFAEWAGSFVGLFRDPARRAVSAYYHKYTEFCMSKRAARGANVTCMSLTPYARFIEGHGTGWSYKRTNLMWCRRPHADALNVVRQRLANFSFVGLTDEFDVSVCLLHVMHRAPCRPVELANVRPTDYRQQARARGEAFQSADELAQALREEYVDPLDTPLYNMAVRRFEADIRKHNVTQSACAQLRCATAATLL</sequence>
<protein>
    <recommendedName>
        <fullName evidence="3">Sulfotransferase</fullName>
    </recommendedName>
</protein>
<gene>
    <name evidence="1" type="ORF">KFE25_011133</name>
</gene>
<reference evidence="1" key="1">
    <citation type="submission" date="2021-05" db="EMBL/GenBank/DDBJ databases">
        <title>The genome of the haptophyte Pavlova lutheri (Diacronema luteri, Pavlovales) - a model for lipid biosynthesis in eukaryotic algae.</title>
        <authorList>
            <person name="Hulatt C.J."/>
            <person name="Posewitz M.C."/>
        </authorList>
    </citation>
    <scope>NUCLEOTIDE SEQUENCE</scope>
    <source>
        <strain evidence="1">NIVA-4/92</strain>
    </source>
</reference>
<name>A0A8J5X7U8_DIALT</name>
<proteinExistence type="predicted"/>